<evidence type="ECO:0000256" key="2">
    <source>
        <dbReference type="ARBA" id="ARBA00022771"/>
    </source>
</evidence>
<feature type="compositionally biased region" description="Polar residues" evidence="5">
    <location>
        <begin position="1"/>
        <end position="16"/>
    </location>
</feature>
<dbReference type="InterPro" id="IPR018957">
    <property type="entry name" value="Znf_C3HC4_RING-type"/>
</dbReference>
<evidence type="ECO:0000256" key="1">
    <source>
        <dbReference type="ARBA" id="ARBA00022723"/>
    </source>
</evidence>
<evidence type="ECO:0000256" key="3">
    <source>
        <dbReference type="ARBA" id="ARBA00022833"/>
    </source>
</evidence>
<evidence type="ECO:0000259" key="6">
    <source>
        <dbReference type="PROSITE" id="PS50089"/>
    </source>
</evidence>
<dbReference type="GO" id="GO:0008270">
    <property type="term" value="F:zinc ion binding"/>
    <property type="evidence" value="ECO:0007669"/>
    <property type="project" value="UniProtKB-KW"/>
</dbReference>
<feature type="compositionally biased region" description="Acidic residues" evidence="5">
    <location>
        <begin position="410"/>
        <end position="421"/>
    </location>
</feature>
<feature type="compositionally biased region" description="Basic residues" evidence="5">
    <location>
        <begin position="49"/>
        <end position="58"/>
    </location>
</feature>
<feature type="region of interest" description="Disordered" evidence="5">
    <location>
        <begin position="1"/>
        <end position="147"/>
    </location>
</feature>
<proteinExistence type="predicted"/>
<dbReference type="InterPro" id="IPR013083">
    <property type="entry name" value="Znf_RING/FYVE/PHD"/>
</dbReference>
<accession>A0AAD4M9P7</accession>
<evidence type="ECO:0000313" key="7">
    <source>
        <dbReference type="EMBL" id="KAI0305182.1"/>
    </source>
</evidence>
<feature type="region of interest" description="Disordered" evidence="5">
    <location>
        <begin position="406"/>
        <end position="439"/>
    </location>
</feature>
<keyword evidence="3" id="KW-0862">Zinc</keyword>
<feature type="region of interest" description="Disordered" evidence="5">
    <location>
        <begin position="362"/>
        <end position="392"/>
    </location>
</feature>
<organism evidence="7 8">
    <name type="scientific">Multifurca ochricompacta</name>
    <dbReference type="NCBI Taxonomy" id="376703"/>
    <lineage>
        <taxon>Eukaryota</taxon>
        <taxon>Fungi</taxon>
        <taxon>Dikarya</taxon>
        <taxon>Basidiomycota</taxon>
        <taxon>Agaricomycotina</taxon>
        <taxon>Agaricomycetes</taxon>
        <taxon>Russulales</taxon>
        <taxon>Russulaceae</taxon>
        <taxon>Multifurca</taxon>
    </lineage>
</organism>
<feature type="compositionally biased region" description="Polar residues" evidence="5">
    <location>
        <begin position="68"/>
        <end position="105"/>
    </location>
</feature>
<dbReference type="InterPro" id="IPR047126">
    <property type="entry name" value="RNF141-like"/>
</dbReference>
<dbReference type="Pfam" id="PF00097">
    <property type="entry name" value="zf-C3HC4"/>
    <property type="match status" value="1"/>
</dbReference>
<dbReference type="Gene3D" id="3.30.40.10">
    <property type="entry name" value="Zinc/RING finger domain, C3HC4 (zinc finger)"/>
    <property type="match status" value="1"/>
</dbReference>
<keyword evidence="2 4" id="KW-0863">Zinc-finger</keyword>
<comment type="caution">
    <text evidence="7">The sequence shown here is derived from an EMBL/GenBank/DDBJ whole genome shotgun (WGS) entry which is preliminary data.</text>
</comment>
<feature type="compositionally biased region" description="Polar residues" evidence="5">
    <location>
        <begin position="136"/>
        <end position="147"/>
    </location>
</feature>
<dbReference type="EMBL" id="WTXG01000006">
    <property type="protein sequence ID" value="KAI0305182.1"/>
    <property type="molecule type" value="Genomic_DNA"/>
</dbReference>
<gene>
    <name evidence="7" type="ORF">B0F90DRAFT_1702157</name>
</gene>
<protein>
    <recommendedName>
        <fullName evidence="6">RING-type domain-containing protein</fullName>
    </recommendedName>
</protein>
<feature type="compositionally biased region" description="Acidic residues" evidence="5">
    <location>
        <begin position="368"/>
        <end position="387"/>
    </location>
</feature>
<feature type="compositionally biased region" description="Basic and acidic residues" evidence="5">
    <location>
        <begin position="35"/>
        <end position="48"/>
    </location>
</feature>
<name>A0AAD4M9P7_9AGAM</name>
<keyword evidence="8" id="KW-1185">Reference proteome</keyword>
<dbReference type="AlphaFoldDB" id="A0AAD4M9P7"/>
<dbReference type="SUPFAM" id="SSF57850">
    <property type="entry name" value="RING/U-box"/>
    <property type="match status" value="1"/>
</dbReference>
<evidence type="ECO:0000256" key="4">
    <source>
        <dbReference type="PROSITE-ProRule" id="PRU00175"/>
    </source>
</evidence>
<dbReference type="InterPro" id="IPR001841">
    <property type="entry name" value="Znf_RING"/>
</dbReference>
<sequence>MEPSSSTRHPTTSGPESSRKRTSSPSVPMTGAKRPRTDPRQVLLDRDKRSKRRRKKQLVARDLERTSGHMQNEHSSSLVPGPSLSMTNLTERTESRPSFVSSRSGTPFDFAPLVHSQPPAMPSSLKSDDERPASRASLQQDHSISQSSLHDHEALITSLLSSLECQICLELLHQPFALSPCGHISCYNCLVNWFKADQHPDVSSDGPVFRKKTCPHCRAIVRERPIEAWNVKDMVAAVVKSGFGRYPRPSVEIRSEVVALREFTDLAAPPRDPWVDIFPPLQSRPGFPHFEGPPDALGVFDAEDQVYRCLDCLHEIWGDSCSQCGRHHPGHGADASDDDESDEERNGIWSILPVMEHIMGWSHGDGVNESEDESYEASFIDDGDDSEGSASDAVEISCRVSGEVQIMSSNEDDEEVGDTDESQNAQRRPAIRRARRRVLSDSGEIDGEMCVI</sequence>
<keyword evidence="1" id="KW-0479">Metal-binding</keyword>
<reference evidence="7" key="1">
    <citation type="journal article" date="2022" name="New Phytol.">
        <title>Evolutionary transition to the ectomycorrhizal habit in the genomes of a hyperdiverse lineage of mushroom-forming fungi.</title>
        <authorList>
            <person name="Looney B."/>
            <person name="Miyauchi S."/>
            <person name="Morin E."/>
            <person name="Drula E."/>
            <person name="Courty P.E."/>
            <person name="Kohler A."/>
            <person name="Kuo A."/>
            <person name="LaButti K."/>
            <person name="Pangilinan J."/>
            <person name="Lipzen A."/>
            <person name="Riley R."/>
            <person name="Andreopoulos W."/>
            <person name="He G."/>
            <person name="Johnson J."/>
            <person name="Nolan M."/>
            <person name="Tritt A."/>
            <person name="Barry K.W."/>
            <person name="Grigoriev I.V."/>
            <person name="Nagy L.G."/>
            <person name="Hibbett D."/>
            <person name="Henrissat B."/>
            <person name="Matheny P.B."/>
            <person name="Labbe J."/>
            <person name="Martin F.M."/>
        </authorList>
    </citation>
    <scope>NUCLEOTIDE SEQUENCE</scope>
    <source>
        <strain evidence="7">BPL690</strain>
    </source>
</reference>
<evidence type="ECO:0000256" key="5">
    <source>
        <dbReference type="SAM" id="MobiDB-lite"/>
    </source>
</evidence>
<dbReference type="SMART" id="SM00184">
    <property type="entry name" value="RING"/>
    <property type="match status" value="1"/>
</dbReference>
<dbReference type="Proteomes" id="UP001203297">
    <property type="component" value="Unassembled WGS sequence"/>
</dbReference>
<feature type="domain" description="RING-type" evidence="6">
    <location>
        <begin position="165"/>
        <end position="218"/>
    </location>
</feature>
<dbReference type="PANTHER" id="PTHR12109">
    <property type="entry name" value="RING FINGER PROTEIN 141-RELATED"/>
    <property type="match status" value="1"/>
</dbReference>
<dbReference type="PROSITE" id="PS50089">
    <property type="entry name" value="ZF_RING_2"/>
    <property type="match status" value="1"/>
</dbReference>
<evidence type="ECO:0000313" key="8">
    <source>
        <dbReference type="Proteomes" id="UP001203297"/>
    </source>
</evidence>